<dbReference type="RefSeq" id="XP_025478014.1">
    <property type="nucleotide sequence ID" value="XM_025619582.1"/>
</dbReference>
<dbReference type="Proteomes" id="UP000247647">
    <property type="component" value="Unassembled WGS sequence"/>
</dbReference>
<reference evidence="1" key="1">
    <citation type="submission" date="2016-12" db="EMBL/GenBank/DDBJ databases">
        <title>The genomes of Aspergillus section Nigri reveals drivers in fungal speciation.</title>
        <authorList>
            <consortium name="DOE Joint Genome Institute"/>
            <person name="Vesth T.C."/>
            <person name="Nybo J."/>
            <person name="Theobald S."/>
            <person name="Brandl J."/>
            <person name="Frisvad J.C."/>
            <person name="Nielsen K.F."/>
            <person name="Lyhne E.K."/>
            <person name="Kogle M.E."/>
            <person name="Kuo A."/>
            <person name="Riley R."/>
            <person name="Clum A."/>
            <person name="Nolan M."/>
            <person name="Lipzen A."/>
            <person name="Salamov A."/>
            <person name="Henrissat B."/>
            <person name="Wiebenga A."/>
            <person name="De Vries R.P."/>
            <person name="Grigoriev I.V."/>
            <person name="Mortensen U.H."/>
            <person name="Andersen M.R."/>
            <person name="Baker S.E."/>
        </authorList>
    </citation>
    <scope>NUCLEOTIDE SEQUENCE [LARGE SCALE GENOMIC DNA]</scope>
    <source>
        <strain evidence="1">CBS 115656</strain>
    </source>
</reference>
<evidence type="ECO:0000313" key="2">
    <source>
        <dbReference type="Proteomes" id="UP000247647"/>
    </source>
</evidence>
<keyword evidence="2" id="KW-1185">Reference proteome</keyword>
<dbReference type="Gene3D" id="3.40.50.150">
    <property type="entry name" value="Vaccinia Virus protein VP39"/>
    <property type="match status" value="1"/>
</dbReference>
<dbReference type="InterPro" id="IPR029063">
    <property type="entry name" value="SAM-dependent_MTases_sf"/>
</dbReference>
<evidence type="ECO:0008006" key="3">
    <source>
        <dbReference type="Google" id="ProtNLM"/>
    </source>
</evidence>
<organism evidence="1 2">
    <name type="scientific">Aspergillus neoniger (strain CBS 115656)</name>
    <dbReference type="NCBI Taxonomy" id="1448310"/>
    <lineage>
        <taxon>Eukaryota</taxon>
        <taxon>Fungi</taxon>
        <taxon>Dikarya</taxon>
        <taxon>Ascomycota</taxon>
        <taxon>Pezizomycotina</taxon>
        <taxon>Eurotiomycetes</taxon>
        <taxon>Eurotiomycetidae</taxon>
        <taxon>Eurotiales</taxon>
        <taxon>Aspergillaceae</taxon>
        <taxon>Aspergillus</taxon>
        <taxon>Aspergillus subgen. Circumdati</taxon>
    </lineage>
</organism>
<name>A0A318YDV3_ASPNB</name>
<dbReference type="OrthoDB" id="417697at2759"/>
<sequence length="129" mass="14690">IWLTSVTDALHPTPSNRLYLHGFDISPAQYPFTKDVNPSHETFFSVHDMRGRFHEDQRGRYDLVHLRLLVVALKEEDYPVVVRNVVELLKPGGYLQWDECDASAFNTAEDPPLSHIALVKASDGTRCLN</sequence>
<proteinExistence type="predicted"/>
<accession>A0A318YDV3</accession>
<evidence type="ECO:0000313" key="1">
    <source>
        <dbReference type="EMBL" id="PYH32536.1"/>
    </source>
</evidence>
<feature type="non-terminal residue" evidence="1">
    <location>
        <position position="1"/>
    </location>
</feature>
<gene>
    <name evidence="1" type="ORF">BO87DRAFT_312557</name>
</gene>
<dbReference type="GeneID" id="37122038"/>
<dbReference type="AlphaFoldDB" id="A0A318YDV3"/>
<dbReference type="EMBL" id="KZ821467">
    <property type="protein sequence ID" value="PYH32536.1"/>
    <property type="molecule type" value="Genomic_DNA"/>
</dbReference>
<protein>
    <recommendedName>
        <fullName evidence="3">Methyltransferase domain-containing protein</fullName>
    </recommendedName>
</protein>
<dbReference type="SUPFAM" id="SSF53335">
    <property type="entry name" value="S-adenosyl-L-methionine-dependent methyltransferases"/>
    <property type="match status" value="1"/>
</dbReference>